<evidence type="ECO:0000313" key="2">
    <source>
        <dbReference type="EMBL" id="VDK21420.1"/>
    </source>
</evidence>
<dbReference type="Proteomes" id="UP000267096">
    <property type="component" value="Unassembled WGS sequence"/>
</dbReference>
<keyword evidence="1" id="KW-0472">Membrane</keyword>
<keyword evidence="1" id="KW-1133">Transmembrane helix</keyword>
<keyword evidence="1" id="KW-0812">Transmembrane</keyword>
<organism evidence="4">
    <name type="scientific">Anisakis simplex</name>
    <name type="common">Herring worm</name>
    <dbReference type="NCBI Taxonomy" id="6269"/>
    <lineage>
        <taxon>Eukaryota</taxon>
        <taxon>Metazoa</taxon>
        <taxon>Ecdysozoa</taxon>
        <taxon>Nematoda</taxon>
        <taxon>Chromadorea</taxon>
        <taxon>Rhabditida</taxon>
        <taxon>Spirurina</taxon>
        <taxon>Ascaridomorpha</taxon>
        <taxon>Ascaridoidea</taxon>
        <taxon>Anisakidae</taxon>
        <taxon>Anisakis</taxon>
        <taxon>Anisakis simplex complex</taxon>
    </lineage>
</organism>
<evidence type="ECO:0000313" key="3">
    <source>
        <dbReference type="Proteomes" id="UP000267096"/>
    </source>
</evidence>
<dbReference type="WBParaSite" id="ASIM_0000341201-mRNA-1">
    <property type="protein sequence ID" value="ASIM_0000341201-mRNA-1"/>
    <property type="gene ID" value="ASIM_0000341201"/>
</dbReference>
<name>A0A0M3J769_ANISI</name>
<gene>
    <name evidence="2" type="ORF">ASIM_LOCUS3254</name>
</gene>
<reference evidence="2 3" key="2">
    <citation type="submission" date="2018-11" db="EMBL/GenBank/DDBJ databases">
        <authorList>
            <consortium name="Pathogen Informatics"/>
        </authorList>
    </citation>
    <scope>NUCLEOTIDE SEQUENCE [LARGE SCALE GENOMIC DNA]</scope>
</reference>
<dbReference type="AlphaFoldDB" id="A0A0M3J769"/>
<reference evidence="4" key="1">
    <citation type="submission" date="2017-02" db="UniProtKB">
        <authorList>
            <consortium name="WormBaseParasite"/>
        </authorList>
    </citation>
    <scope>IDENTIFICATION</scope>
</reference>
<evidence type="ECO:0000313" key="4">
    <source>
        <dbReference type="WBParaSite" id="ASIM_0000341201-mRNA-1"/>
    </source>
</evidence>
<evidence type="ECO:0000256" key="1">
    <source>
        <dbReference type="SAM" id="Phobius"/>
    </source>
</evidence>
<proteinExistence type="predicted"/>
<sequence length="59" mass="6983">MDRDIRLRAFIEEYDRVISMLDDIAMMKQTLTRIEFLIAILVAQIGILLLVRLLLKKFC</sequence>
<accession>A0A0M3J769</accession>
<protein>
    <submittedName>
        <fullName evidence="4">DUF155 domain-containing protein</fullName>
    </submittedName>
</protein>
<dbReference type="EMBL" id="UYRR01004914">
    <property type="protein sequence ID" value="VDK21420.1"/>
    <property type="molecule type" value="Genomic_DNA"/>
</dbReference>
<keyword evidence="3" id="KW-1185">Reference proteome</keyword>
<dbReference type="OrthoDB" id="5784149at2759"/>
<feature type="transmembrane region" description="Helical" evidence="1">
    <location>
        <begin position="36"/>
        <end position="55"/>
    </location>
</feature>